<dbReference type="EMBL" id="JAJBMB010000018">
    <property type="protein sequence ID" value="MCB5447252.1"/>
    <property type="molecule type" value="Genomic_DNA"/>
</dbReference>
<protein>
    <submittedName>
        <fullName evidence="1">HEAT repeat domain-containing protein</fullName>
    </submittedName>
    <submittedName>
        <fullName evidence="2">HEAT repeat protein</fullName>
    </submittedName>
</protein>
<proteinExistence type="predicted"/>
<dbReference type="Proteomes" id="UP001299409">
    <property type="component" value="Unassembled WGS sequence"/>
</dbReference>
<gene>
    <name evidence="2" type="ORF">IBLFYP30_01257</name>
    <name evidence="1" type="ORF">LIP50_13685</name>
</gene>
<evidence type="ECO:0000313" key="3">
    <source>
        <dbReference type="Proteomes" id="UP001299409"/>
    </source>
</evidence>
<dbReference type="AlphaFoldDB" id="A0A6N3AFG4"/>
<dbReference type="EMBL" id="CACRUE010000022">
    <property type="protein sequence ID" value="VYT89493.1"/>
    <property type="molecule type" value="Genomic_DNA"/>
</dbReference>
<dbReference type="SUPFAM" id="SSF48371">
    <property type="entry name" value="ARM repeat"/>
    <property type="match status" value="1"/>
</dbReference>
<sequence length="93" mass="10966">MNNQFEEKNALMENLIACTNSDNYKIRAAAYTALGNFVDIDEVLYKMKDGLVDSNPEVREASVKSLRKIYNERKEKEFFQIWLREIEDLRKIS</sequence>
<reference evidence="2" key="1">
    <citation type="submission" date="2019-11" db="EMBL/GenBank/DDBJ databases">
        <authorList>
            <person name="Feng L."/>
        </authorList>
    </citation>
    <scope>NUCLEOTIDE SEQUENCE</scope>
    <source>
        <strain evidence="2">IbartlettiiLFYP30</strain>
    </source>
</reference>
<dbReference type="InterPro" id="IPR011989">
    <property type="entry name" value="ARM-like"/>
</dbReference>
<accession>A0A6N3AFG4</accession>
<dbReference type="RefSeq" id="WP_007287940.1">
    <property type="nucleotide sequence ID" value="NZ_BAABXU010000001.1"/>
</dbReference>
<dbReference type="GeneID" id="89565673"/>
<reference evidence="1 3" key="2">
    <citation type="submission" date="2021-10" db="EMBL/GenBank/DDBJ databases">
        <title>Collection of gut derived symbiotic bacterial strains cultured from healthy donors.</title>
        <authorList>
            <person name="Lin H."/>
            <person name="Littmann E."/>
            <person name="Claire K."/>
            <person name="Pamer E."/>
        </authorList>
    </citation>
    <scope>NUCLEOTIDE SEQUENCE [LARGE SCALE GENOMIC DNA]</scope>
    <source>
        <strain evidence="1 3">MSK.17.68</strain>
    </source>
</reference>
<dbReference type="Gene3D" id="1.25.10.10">
    <property type="entry name" value="Leucine-rich Repeat Variant"/>
    <property type="match status" value="1"/>
</dbReference>
<evidence type="ECO:0000313" key="2">
    <source>
        <dbReference type="EMBL" id="VYT89493.1"/>
    </source>
</evidence>
<name>A0A6N3AFG4_9FIRM</name>
<dbReference type="InterPro" id="IPR016024">
    <property type="entry name" value="ARM-type_fold"/>
</dbReference>
<evidence type="ECO:0000313" key="1">
    <source>
        <dbReference type="EMBL" id="MCB5447252.1"/>
    </source>
</evidence>
<organism evidence="2">
    <name type="scientific">Intestinibacter bartlettii</name>
    <dbReference type="NCBI Taxonomy" id="261299"/>
    <lineage>
        <taxon>Bacteria</taxon>
        <taxon>Bacillati</taxon>
        <taxon>Bacillota</taxon>
        <taxon>Clostridia</taxon>
        <taxon>Peptostreptococcales</taxon>
        <taxon>Peptostreptococcaceae</taxon>
        <taxon>Intestinibacter</taxon>
    </lineage>
</organism>
<keyword evidence="3" id="KW-1185">Reference proteome</keyword>
<dbReference type="Pfam" id="PF13646">
    <property type="entry name" value="HEAT_2"/>
    <property type="match status" value="1"/>
</dbReference>